<dbReference type="PANTHER" id="PTHR33737">
    <property type="entry name" value="OS05G0121800 PROTEIN"/>
    <property type="match status" value="1"/>
</dbReference>
<feature type="region of interest" description="Disordered" evidence="1">
    <location>
        <begin position="437"/>
        <end position="462"/>
    </location>
</feature>
<feature type="region of interest" description="Disordered" evidence="1">
    <location>
        <begin position="349"/>
        <end position="376"/>
    </location>
</feature>
<dbReference type="AlphaFoldDB" id="A0AAD7M5N6"/>
<comment type="caution">
    <text evidence="2">The sequence shown here is derived from an EMBL/GenBank/DDBJ whole genome shotgun (WGS) entry which is preliminary data.</text>
</comment>
<name>A0AAD7M5N6_QUISA</name>
<feature type="region of interest" description="Disordered" evidence="1">
    <location>
        <begin position="193"/>
        <end position="227"/>
    </location>
</feature>
<dbReference type="KEGG" id="qsa:O6P43_008584"/>
<accession>A0AAD7M5N6</accession>
<feature type="compositionally biased region" description="Low complexity" evidence="1">
    <location>
        <begin position="199"/>
        <end position="208"/>
    </location>
</feature>
<dbReference type="GO" id="GO:0008017">
    <property type="term" value="F:microtubule binding"/>
    <property type="evidence" value="ECO:0007669"/>
    <property type="project" value="InterPro"/>
</dbReference>
<protein>
    <submittedName>
        <fullName evidence="2">Arginine decarboxylase 1-like protein</fullName>
    </submittedName>
</protein>
<sequence>MESAKNFQELQISGNRKKLDGFRLFDAERSQDMKNLNLIDRSNTESLESETKYDLRKSLAWDSAFFTSPGFLETEELLHAVNSWDSQKSSDTLGYEKHTLLPPESLDPEMKSRSDECDIRKSLAWDNAFFTNEGVLDPEELLILNKGLKKSEMHALPGIEELWMSSDSNYTIDSHGSSLASFEIELFEDMKASMHKSSKLSNSTTSNSKLRRGRDMPNVPSSKKLDYSSQIRAPTYRRQITNTNGSERTRKMASIARTMQLSNGSGNSNPTSSCKPPKIERINHIPKASSKRVSSLANQVKGDNKSVRSTTGRSLAMSLKSDLGNLGGGVLNSTPSLKLASMRSPYATNESRFLGSPSSQSDDTGKSSRKSSRRKIDSNHVNLAACGSFISTSLVYTTTNKTERESYHTHFLSMPKTSTSTDACSSDYFINSDASKSDLDVQSHDQSNVAHESQETVSPHQSSNKVLIANSVPSDVVRNTKPSGLRIPSPKIGFFDAEDSPVPIENVDRQCNSEAPNALSKVGIGIRNLTGDANKSRVGKLRYPQPLTETRSTKFFPRETRQSTMKSISAQTCRTANDLPCADNGNDCLENEKPETIVRHALILDPKSLKVQNRGAEESLRNNMVKESKEQVSVSANKFSQRDHEDARTHYPRYNLHMIHEDDKENVFRIGNEVDGLNAQVGAIDLNGDVVIELKAKNDPTYSHVSVTY</sequence>
<evidence type="ECO:0000313" key="2">
    <source>
        <dbReference type="EMBL" id="KAJ7970388.1"/>
    </source>
</evidence>
<evidence type="ECO:0000256" key="1">
    <source>
        <dbReference type="SAM" id="MobiDB-lite"/>
    </source>
</evidence>
<proteinExistence type="predicted"/>
<evidence type="ECO:0000313" key="3">
    <source>
        <dbReference type="Proteomes" id="UP001163823"/>
    </source>
</evidence>
<dbReference type="Proteomes" id="UP001163823">
    <property type="component" value="Chromosome 4"/>
</dbReference>
<gene>
    <name evidence="2" type="ORF">O6P43_008584</name>
</gene>
<feature type="region of interest" description="Disordered" evidence="1">
    <location>
        <begin position="259"/>
        <end position="313"/>
    </location>
</feature>
<organism evidence="2 3">
    <name type="scientific">Quillaja saponaria</name>
    <name type="common">Soap bark tree</name>
    <dbReference type="NCBI Taxonomy" id="32244"/>
    <lineage>
        <taxon>Eukaryota</taxon>
        <taxon>Viridiplantae</taxon>
        <taxon>Streptophyta</taxon>
        <taxon>Embryophyta</taxon>
        <taxon>Tracheophyta</taxon>
        <taxon>Spermatophyta</taxon>
        <taxon>Magnoliopsida</taxon>
        <taxon>eudicotyledons</taxon>
        <taxon>Gunneridae</taxon>
        <taxon>Pentapetalae</taxon>
        <taxon>rosids</taxon>
        <taxon>fabids</taxon>
        <taxon>Fabales</taxon>
        <taxon>Quillajaceae</taxon>
        <taxon>Quillaja</taxon>
    </lineage>
</organism>
<reference evidence="2" key="1">
    <citation type="journal article" date="2023" name="Science">
        <title>Elucidation of the pathway for biosynthesis of saponin adjuvants from the soapbark tree.</title>
        <authorList>
            <person name="Reed J."/>
            <person name="Orme A."/>
            <person name="El-Demerdash A."/>
            <person name="Owen C."/>
            <person name="Martin L.B.B."/>
            <person name="Misra R.C."/>
            <person name="Kikuchi S."/>
            <person name="Rejzek M."/>
            <person name="Martin A.C."/>
            <person name="Harkess A."/>
            <person name="Leebens-Mack J."/>
            <person name="Louveau T."/>
            <person name="Stephenson M.J."/>
            <person name="Osbourn A."/>
        </authorList>
    </citation>
    <scope>NUCLEOTIDE SEQUENCE</scope>
    <source>
        <strain evidence="2">S10</strain>
    </source>
</reference>
<keyword evidence="3" id="KW-1185">Reference proteome</keyword>
<dbReference type="EMBL" id="JARAOO010000004">
    <property type="protein sequence ID" value="KAJ7970388.1"/>
    <property type="molecule type" value="Genomic_DNA"/>
</dbReference>
<feature type="compositionally biased region" description="Polar residues" evidence="1">
    <location>
        <begin position="349"/>
        <end position="362"/>
    </location>
</feature>
<feature type="compositionally biased region" description="Polar residues" evidence="1">
    <location>
        <begin position="444"/>
        <end position="462"/>
    </location>
</feature>
<dbReference type="PANTHER" id="PTHR33737:SF16">
    <property type="entry name" value="DUF3741 DOMAIN-CONTAINING PROTEIN"/>
    <property type="match status" value="1"/>
</dbReference>
<dbReference type="InterPro" id="IPR045882">
    <property type="entry name" value="GPT1/2"/>
</dbReference>